<keyword evidence="3" id="KW-1185">Reference proteome</keyword>
<evidence type="ECO:0000313" key="2">
    <source>
        <dbReference type="EMBL" id="KAA8499747.1"/>
    </source>
</evidence>
<dbReference type="EMBL" id="VRMN01000001">
    <property type="protein sequence ID" value="KAA8499747.1"/>
    <property type="molecule type" value="Genomic_DNA"/>
</dbReference>
<protein>
    <submittedName>
        <fullName evidence="2">Uncharacterized protein</fullName>
    </submittedName>
</protein>
<feature type="region of interest" description="Disordered" evidence="1">
    <location>
        <begin position="91"/>
        <end position="190"/>
    </location>
</feature>
<name>A0A5J4ZAU1_PORPP</name>
<dbReference type="Proteomes" id="UP000324585">
    <property type="component" value="Unassembled WGS sequence"/>
</dbReference>
<organism evidence="2 3">
    <name type="scientific">Porphyridium purpureum</name>
    <name type="common">Red alga</name>
    <name type="synonym">Porphyridium cruentum</name>
    <dbReference type="NCBI Taxonomy" id="35688"/>
    <lineage>
        <taxon>Eukaryota</taxon>
        <taxon>Rhodophyta</taxon>
        <taxon>Bangiophyceae</taxon>
        <taxon>Porphyridiales</taxon>
        <taxon>Porphyridiaceae</taxon>
        <taxon>Porphyridium</taxon>
    </lineage>
</organism>
<evidence type="ECO:0000313" key="3">
    <source>
        <dbReference type="Proteomes" id="UP000324585"/>
    </source>
</evidence>
<feature type="compositionally biased region" description="Basic and acidic residues" evidence="1">
    <location>
        <begin position="118"/>
        <end position="145"/>
    </location>
</feature>
<proteinExistence type="predicted"/>
<dbReference type="AlphaFoldDB" id="A0A5J4ZAU1"/>
<feature type="compositionally biased region" description="Basic and acidic residues" evidence="1">
    <location>
        <begin position="101"/>
        <end position="111"/>
    </location>
</feature>
<gene>
    <name evidence="2" type="ORF">FVE85_7332</name>
</gene>
<feature type="region of interest" description="Disordered" evidence="1">
    <location>
        <begin position="1"/>
        <end position="67"/>
    </location>
</feature>
<feature type="compositionally biased region" description="Low complexity" evidence="1">
    <location>
        <begin position="36"/>
        <end position="49"/>
    </location>
</feature>
<comment type="caution">
    <text evidence="2">The sequence shown here is derived from an EMBL/GenBank/DDBJ whole genome shotgun (WGS) entry which is preliminary data.</text>
</comment>
<evidence type="ECO:0000256" key="1">
    <source>
        <dbReference type="SAM" id="MobiDB-lite"/>
    </source>
</evidence>
<reference evidence="3" key="1">
    <citation type="journal article" date="2019" name="Nat. Commun.">
        <title>Expansion of phycobilisome linker gene families in mesophilic red algae.</title>
        <authorList>
            <person name="Lee J."/>
            <person name="Kim D."/>
            <person name="Bhattacharya D."/>
            <person name="Yoon H.S."/>
        </authorList>
    </citation>
    <scope>NUCLEOTIDE SEQUENCE [LARGE SCALE GENOMIC DNA]</scope>
    <source>
        <strain evidence="3">CCMP 1328</strain>
    </source>
</reference>
<accession>A0A5J4ZAU1</accession>
<sequence length="190" mass="21003">MGVGLAMKFDGQRKAQTRQRPARSKQLLPSAPGEPKPASAPAARAQKPSAADRRGKQKTAGRVDSDRQLLHAILEGAVSREEALVRARVDAAQAKTEANSELEHKREARREEKKRKREAALDAVRNESKLKSQAARKEADWDRKRVALIRFAPEEGQEQQDEQRRGKGPGSNGPARAQPHARKTAGSKKR</sequence>
<feature type="compositionally biased region" description="Basic residues" evidence="1">
    <location>
        <begin position="179"/>
        <end position="190"/>
    </location>
</feature>